<evidence type="ECO:0000256" key="8">
    <source>
        <dbReference type="ARBA" id="ARBA00022685"/>
    </source>
</evidence>
<dbReference type="GO" id="GO:0042383">
    <property type="term" value="C:sarcolemma"/>
    <property type="evidence" value="ECO:0007669"/>
    <property type="project" value="UniProtKB-SubCell"/>
</dbReference>
<dbReference type="Gene3D" id="2.60.40.60">
    <property type="entry name" value="Cadherins"/>
    <property type="match status" value="2"/>
</dbReference>
<dbReference type="GO" id="GO:0000902">
    <property type="term" value="P:cell morphogenesis"/>
    <property type="evidence" value="ECO:0007669"/>
    <property type="project" value="TreeGrafter"/>
</dbReference>
<protein>
    <recommendedName>
        <fullName evidence="6">Cadherin-2</fullName>
    </recommendedName>
    <alternativeName>
        <fullName evidence="18">Neural cadherin</fullName>
    </alternativeName>
</protein>
<dbReference type="GO" id="GO:0014069">
    <property type="term" value="C:postsynaptic density"/>
    <property type="evidence" value="ECO:0007669"/>
    <property type="project" value="TreeGrafter"/>
</dbReference>
<dbReference type="GO" id="GO:0005737">
    <property type="term" value="C:cytoplasm"/>
    <property type="evidence" value="ECO:0007669"/>
    <property type="project" value="TreeGrafter"/>
</dbReference>
<evidence type="ECO:0000256" key="15">
    <source>
        <dbReference type="ARBA" id="ARBA00022949"/>
    </source>
</evidence>
<dbReference type="Proteomes" id="UP001488838">
    <property type="component" value="Unassembled WGS sequence"/>
</dbReference>
<dbReference type="SUPFAM" id="SSF49313">
    <property type="entry name" value="Cadherin-like"/>
    <property type="match status" value="2"/>
</dbReference>
<evidence type="ECO:0000256" key="12">
    <source>
        <dbReference type="ARBA" id="ARBA00022737"/>
    </source>
</evidence>
<dbReference type="InterPro" id="IPR015919">
    <property type="entry name" value="Cadherin-like_sf"/>
</dbReference>
<keyword evidence="12" id="KW-0677">Repeat</keyword>
<keyword evidence="15" id="KW-0965">Cell junction</keyword>
<name>A0AAW0JJI8_MYOGA</name>
<keyword evidence="10" id="KW-0479">Metal-binding</keyword>
<keyword evidence="13 20" id="KW-0106">Calcium</keyword>
<dbReference type="GO" id="GO:0014704">
    <property type="term" value="C:intercalated disc"/>
    <property type="evidence" value="ECO:0007669"/>
    <property type="project" value="TreeGrafter"/>
</dbReference>
<keyword evidence="11" id="KW-0732">Signal</keyword>
<dbReference type="GO" id="GO:0030027">
    <property type="term" value="C:lamellipodium"/>
    <property type="evidence" value="ECO:0007669"/>
    <property type="project" value="TreeGrafter"/>
</dbReference>
<accession>A0AAW0JJI8</accession>
<keyword evidence="17" id="KW-0325">Glycoprotein</keyword>
<gene>
    <name evidence="22" type="ORF">U0070_026433</name>
</gene>
<dbReference type="InterPro" id="IPR002126">
    <property type="entry name" value="Cadherin-like_dom"/>
</dbReference>
<evidence type="ECO:0000256" key="4">
    <source>
        <dbReference type="ARBA" id="ARBA00004536"/>
    </source>
</evidence>
<dbReference type="Pfam" id="PF08758">
    <property type="entry name" value="Cadherin_pro"/>
    <property type="match status" value="1"/>
</dbReference>
<sequence>SFTVKFSNCNRKRKVQYESSEPADFKVDEDGTVYAVRSFPLTAEQAKFLIYAQDQETQEKWQVAVNLSLEPTLTEEPAKDPHEIEEIVFPRQLAKHSGSLQRQKRDWVIPPINLPENSRGPFPQELVRIRSDRDKNLSLRYSVTGPGADQPPTGIFIINPISGQLSVTKPLDRELIARFHLRAHAVDINGNQVENPIDIVINT</sequence>
<dbReference type="GO" id="GO:0048787">
    <property type="term" value="C:presynaptic active zone membrane"/>
    <property type="evidence" value="ECO:0007669"/>
    <property type="project" value="TreeGrafter"/>
</dbReference>
<dbReference type="FunFam" id="2.60.40.60:FF:000011">
    <property type="entry name" value="Cadherin 1"/>
    <property type="match status" value="1"/>
</dbReference>
<dbReference type="GO" id="GO:0034332">
    <property type="term" value="P:adherens junction organization"/>
    <property type="evidence" value="ECO:0007669"/>
    <property type="project" value="TreeGrafter"/>
</dbReference>
<evidence type="ECO:0000256" key="19">
    <source>
        <dbReference type="ARBA" id="ARBA00045677"/>
    </source>
</evidence>
<keyword evidence="7" id="KW-1003">Cell membrane</keyword>
<evidence type="ECO:0000256" key="11">
    <source>
        <dbReference type="ARBA" id="ARBA00022729"/>
    </source>
</evidence>
<dbReference type="GO" id="GO:0005912">
    <property type="term" value="C:adherens junction"/>
    <property type="evidence" value="ECO:0007669"/>
    <property type="project" value="UniProtKB-SubCell"/>
</dbReference>
<evidence type="ECO:0000256" key="10">
    <source>
        <dbReference type="ARBA" id="ARBA00022723"/>
    </source>
</evidence>
<evidence type="ECO:0000256" key="16">
    <source>
        <dbReference type="ARBA" id="ARBA00023136"/>
    </source>
</evidence>
<proteinExistence type="predicted"/>
<keyword evidence="9" id="KW-0812">Transmembrane</keyword>
<keyword evidence="14" id="KW-0130">Cell adhesion</keyword>
<evidence type="ECO:0000256" key="18">
    <source>
        <dbReference type="ARBA" id="ARBA00031121"/>
    </source>
</evidence>
<dbReference type="SMART" id="SM00112">
    <property type="entry name" value="CA"/>
    <property type="match status" value="1"/>
</dbReference>
<dbReference type="PANTHER" id="PTHR24027">
    <property type="entry name" value="CADHERIN-23"/>
    <property type="match status" value="1"/>
</dbReference>
<dbReference type="Pfam" id="PF00028">
    <property type="entry name" value="Cadherin"/>
    <property type="match status" value="1"/>
</dbReference>
<dbReference type="GO" id="GO:0043005">
    <property type="term" value="C:neuron projection"/>
    <property type="evidence" value="ECO:0007669"/>
    <property type="project" value="TreeGrafter"/>
</dbReference>
<evidence type="ECO:0000313" key="22">
    <source>
        <dbReference type="EMBL" id="KAK7826837.1"/>
    </source>
</evidence>
<evidence type="ECO:0000256" key="1">
    <source>
        <dbReference type="ARBA" id="ARBA00004135"/>
    </source>
</evidence>
<evidence type="ECO:0000256" key="17">
    <source>
        <dbReference type="ARBA" id="ARBA00023180"/>
    </source>
</evidence>
<feature type="domain" description="Cadherin" evidence="21">
    <location>
        <begin position="106"/>
        <end position="202"/>
    </location>
</feature>
<dbReference type="PANTHER" id="PTHR24027:SF79">
    <property type="entry name" value="CADHERIN-2"/>
    <property type="match status" value="1"/>
</dbReference>
<evidence type="ECO:0000313" key="23">
    <source>
        <dbReference type="Proteomes" id="UP001488838"/>
    </source>
</evidence>
<evidence type="ECO:0000256" key="9">
    <source>
        <dbReference type="ARBA" id="ARBA00022692"/>
    </source>
</evidence>
<evidence type="ECO:0000256" key="5">
    <source>
        <dbReference type="ARBA" id="ARBA00004568"/>
    </source>
</evidence>
<dbReference type="GO" id="GO:0016342">
    <property type="term" value="C:catenin complex"/>
    <property type="evidence" value="ECO:0007669"/>
    <property type="project" value="TreeGrafter"/>
</dbReference>
<evidence type="ECO:0000256" key="14">
    <source>
        <dbReference type="ARBA" id="ARBA00022889"/>
    </source>
</evidence>
<dbReference type="GO" id="GO:0007156">
    <property type="term" value="P:homophilic cell adhesion via plasma membrane adhesion molecules"/>
    <property type="evidence" value="ECO:0007669"/>
    <property type="project" value="InterPro"/>
</dbReference>
<dbReference type="GO" id="GO:0007416">
    <property type="term" value="P:synapse assembly"/>
    <property type="evidence" value="ECO:0007669"/>
    <property type="project" value="TreeGrafter"/>
</dbReference>
<dbReference type="InterPro" id="IPR014868">
    <property type="entry name" value="Cadherin_pro_dom"/>
</dbReference>
<dbReference type="GO" id="GO:0045296">
    <property type="term" value="F:cadherin binding"/>
    <property type="evidence" value="ECO:0007669"/>
    <property type="project" value="TreeGrafter"/>
</dbReference>
<evidence type="ECO:0000259" key="21">
    <source>
        <dbReference type="PROSITE" id="PS50268"/>
    </source>
</evidence>
<dbReference type="GO" id="GO:0007043">
    <property type="term" value="P:cell-cell junction assembly"/>
    <property type="evidence" value="ECO:0007669"/>
    <property type="project" value="TreeGrafter"/>
</dbReference>
<dbReference type="PROSITE" id="PS50268">
    <property type="entry name" value="CADHERIN_2"/>
    <property type="match status" value="1"/>
</dbReference>
<dbReference type="EMBL" id="JBBHLL010000032">
    <property type="protein sequence ID" value="KAK7826837.1"/>
    <property type="molecule type" value="Genomic_DNA"/>
</dbReference>
<organism evidence="22 23">
    <name type="scientific">Myodes glareolus</name>
    <name type="common">Bank vole</name>
    <name type="synonym">Clethrionomys glareolus</name>
    <dbReference type="NCBI Taxonomy" id="447135"/>
    <lineage>
        <taxon>Eukaryota</taxon>
        <taxon>Metazoa</taxon>
        <taxon>Chordata</taxon>
        <taxon>Craniata</taxon>
        <taxon>Vertebrata</taxon>
        <taxon>Euteleostomi</taxon>
        <taxon>Mammalia</taxon>
        <taxon>Eutheria</taxon>
        <taxon>Euarchontoglires</taxon>
        <taxon>Glires</taxon>
        <taxon>Rodentia</taxon>
        <taxon>Myomorpha</taxon>
        <taxon>Muroidea</taxon>
        <taxon>Cricetidae</taxon>
        <taxon>Arvicolinae</taxon>
        <taxon>Myodes</taxon>
    </lineage>
</organism>
<evidence type="ECO:0000256" key="7">
    <source>
        <dbReference type="ARBA" id="ARBA00022475"/>
    </source>
</evidence>
<dbReference type="GO" id="GO:0099634">
    <property type="term" value="C:postsynaptic specialization membrane"/>
    <property type="evidence" value="ECO:0007669"/>
    <property type="project" value="TreeGrafter"/>
</dbReference>
<dbReference type="SMART" id="SM01055">
    <property type="entry name" value="Cadherin_pro"/>
    <property type="match status" value="1"/>
</dbReference>
<dbReference type="GO" id="GO:0044331">
    <property type="term" value="P:cell-cell adhesion mediated by cadherin"/>
    <property type="evidence" value="ECO:0007669"/>
    <property type="project" value="TreeGrafter"/>
</dbReference>
<dbReference type="GO" id="GO:0005509">
    <property type="term" value="F:calcium ion binding"/>
    <property type="evidence" value="ECO:0007669"/>
    <property type="project" value="UniProtKB-UniRule"/>
</dbReference>
<keyword evidence="23" id="KW-1185">Reference proteome</keyword>
<dbReference type="GO" id="GO:0016477">
    <property type="term" value="P:cell migration"/>
    <property type="evidence" value="ECO:0007669"/>
    <property type="project" value="TreeGrafter"/>
</dbReference>
<dbReference type="AlphaFoldDB" id="A0AAW0JJI8"/>
<dbReference type="GO" id="GO:0016339">
    <property type="term" value="P:calcium-dependent cell-cell adhesion via plasma membrane cell adhesion molecules"/>
    <property type="evidence" value="ECO:0007669"/>
    <property type="project" value="TreeGrafter"/>
</dbReference>
<comment type="function">
    <text evidence="19">Calcium-dependent cell adhesion protein; preferentially mediates homotypic cell-cell adhesion by dimerization with a CDH2 chain from another cell. Cadherins may thus contribute to the sorting of heterogeneous cell types. Acts as a regulator of neural stem cells quiescence by mediating anchorage of neural stem cells to ependymocytes in the adult subependymal zone: upon cleavage by MMP24, CDH2-mediated anchorage is affected, leading to modulate neural stem cell quiescence. Plays a role in cell-to-cell junction formation between pancreatic beta cells and neural crest stem (NCS) cells, promoting the formation of processes by NCS cells. Required for proper neurite branching. Required for pre- and postsynaptic organization. CDH2 may be involved in neuronal recognition mechanism. In hippocampal neurons, may regulate dendritic spine density.</text>
</comment>
<dbReference type="InterPro" id="IPR039808">
    <property type="entry name" value="Cadherin"/>
</dbReference>
<feature type="non-terminal residue" evidence="22">
    <location>
        <position position="1"/>
    </location>
</feature>
<evidence type="ECO:0000256" key="2">
    <source>
        <dbReference type="ARBA" id="ARBA00004241"/>
    </source>
</evidence>
<dbReference type="GO" id="GO:0030057">
    <property type="term" value="C:desmosome"/>
    <property type="evidence" value="ECO:0007669"/>
    <property type="project" value="UniProtKB-SubCell"/>
</dbReference>
<keyword evidence="16" id="KW-0472">Membrane</keyword>
<evidence type="ECO:0000256" key="13">
    <source>
        <dbReference type="ARBA" id="ARBA00022837"/>
    </source>
</evidence>
<dbReference type="GO" id="GO:0045177">
    <property type="term" value="C:apical part of cell"/>
    <property type="evidence" value="ECO:0007669"/>
    <property type="project" value="TreeGrafter"/>
</dbReference>
<evidence type="ECO:0000256" key="3">
    <source>
        <dbReference type="ARBA" id="ARBA00004251"/>
    </source>
</evidence>
<reference evidence="22 23" key="1">
    <citation type="journal article" date="2023" name="bioRxiv">
        <title>Conserved and derived expression patterns and positive selection on dental genes reveal complex evolutionary context of ever-growing rodent molars.</title>
        <authorList>
            <person name="Calamari Z.T."/>
            <person name="Song A."/>
            <person name="Cohen E."/>
            <person name="Akter M."/>
            <person name="Roy R.D."/>
            <person name="Hallikas O."/>
            <person name="Christensen M.M."/>
            <person name="Li P."/>
            <person name="Marangoni P."/>
            <person name="Jernvall J."/>
            <person name="Klein O.D."/>
        </authorList>
    </citation>
    <scope>NUCLEOTIDE SEQUENCE [LARGE SCALE GENOMIC DNA]</scope>
    <source>
        <strain evidence="22">V071</strain>
    </source>
</reference>
<keyword evidence="8" id="KW-0165">Cleavage on pair of basic residues</keyword>
<comment type="caution">
    <text evidence="22">The sequence shown here is derived from an EMBL/GenBank/DDBJ whole genome shotgun (WGS) entry which is preliminary data.</text>
</comment>
<comment type="subcellular location">
    <subcellularLocation>
        <location evidence="4">Cell junction</location>
        <location evidence="4">Adherens junction</location>
    </subcellularLocation>
    <subcellularLocation>
        <location evidence="5">Cell junction</location>
        <location evidence="5">Desmosome</location>
    </subcellularLocation>
    <subcellularLocation>
        <location evidence="1">Cell membrane</location>
        <location evidence="1">Sarcolemma</location>
    </subcellularLocation>
    <subcellularLocation>
        <location evidence="3">Cell membrane</location>
        <topology evidence="3">Single-pass type I membrane protein</topology>
    </subcellularLocation>
    <subcellularLocation>
        <location evidence="2">Cell surface</location>
    </subcellularLocation>
</comment>
<dbReference type="GO" id="GO:0008013">
    <property type="term" value="F:beta-catenin binding"/>
    <property type="evidence" value="ECO:0007669"/>
    <property type="project" value="TreeGrafter"/>
</dbReference>
<evidence type="ECO:0000256" key="6">
    <source>
        <dbReference type="ARBA" id="ARBA00021703"/>
    </source>
</evidence>
<evidence type="ECO:0000256" key="20">
    <source>
        <dbReference type="PROSITE-ProRule" id="PRU00043"/>
    </source>
</evidence>
<dbReference type="GO" id="GO:0009986">
    <property type="term" value="C:cell surface"/>
    <property type="evidence" value="ECO:0007669"/>
    <property type="project" value="UniProtKB-SubCell"/>
</dbReference>